<proteinExistence type="inferred from homology"/>
<evidence type="ECO:0000313" key="10">
    <source>
        <dbReference type="EMBL" id="MBM7634567.1"/>
    </source>
</evidence>
<comment type="subcellular location">
    <subcellularLocation>
        <location evidence="1">Cell membrane</location>
        <topology evidence="1">Multi-pass membrane protein</topology>
    </subcellularLocation>
</comment>
<dbReference type="InterPro" id="IPR024529">
    <property type="entry name" value="ECF_trnsprt_substrate-spec"/>
</dbReference>
<dbReference type="InterPro" id="IPR025720">
    <property type="entry name" value="RibU"/>
</dbReference>
<dbReference type="PIRSF" id="PIRSF037778">
    <property type="entry name" value="UCP037778_transp_RibU"/>
    <property type="match status" value="1"/>
</dbReference>
<keyword evidence="6 9" id="KW-1133">Transmembrane helix</keyword>
<comment type="caution">
    <text evidence="10">The sequence shown here is derived from an EMBL/GenBank/DDBJ whole genome shotgun (WGS) entry which is preliminary data.</text>
</comment>
<evidence type="ECO:0000256" key="9">
    <source>
        <dbReference type="SAM" id="Phobius"/>
    </source>
</evidence>
<evidence type="ECO:0000256" key="2">
    <source>
        <dbReference type="ARBA" id="ARBA00005540"/>
    </source>
</evidence>
<organism evidence="10 11">
    <name type="scientific">Geomicrobium sediminis</name>
    <dbReference type="NCBI Taxonomy" id="1347788"/>
    <lineage>
        <taxon>Bacteria</taxon>
        <taxon>Bacillati</taxon>
        <taxon>Bacillota</taxon>
        <taxon>Bacilli</taxon>
        <taxon>Bacillales</taxon>
        <taxon>Geomicrobium</taxon>
    </lineage>
</organism>
<accession>A0ABS2PGK1</accession>
<feature type="transmembrane region" description="Helical" evidence="9">
    <location>
        <begin position="152"/>
        <end position="177"/>
    </location>
</feature>
<keyword evidence="7 8" id="KW-0472">Membrane</keyword>
<keyword evidence="3 8" id="KW-0813">Transport</keyword>
<evidence type="ECO:0000256" key="8">
    <source>
        <dbReference type="PIRNR" id="PIRNR037778"/>
    </source>
</evidence>
<evidence type="ECO:0000313" key="11">
    <source>
        <dbReference type="Proteomes" id="UP000741863"/>
    </source>
</evidence>
<evidence type="ECO:0000256" key="3">
    <source>
        <dbReference type="ARBA" id="ARBA00022448"/>
    </source>
</evidence>
<gene>
    <name evidence="10" type="ORF">JOD17_003689</name>
</gene>
<evidence type="ECO:0000256" key="5">
    <source>
        <dbReference type="ARBA" id="ARBA00022692"/>
    </source>
</evidence>
<keyword evidence="4 8" id="KW-1003">Cell membrane</keyword>
<dbReference type="EMBL" id="JAFBEC010000014">
    <property type="protein sequence ID" value="MBM7634567.1"/>
    <property type="molecule type" value="Genomic_DNA"/>
</dbReference>
<dbReference type="RefSeq" id="WP_042359868.1">
    <property type="nucleotide sequence ID" value="NZ_JAFBEC010000014.1"/>
</dbReference>
<evidence type="ECO:0000256" key="4">
    <source>
        <dbReference type="ARBA" id="ARBA00022475"/>
    </source>
</evidence>
<feature type="transmembrane region" description="Helical" evidence="9">
    <location>
        <begin position="12"/>
        <end position="33"/>
    </location>
</feature>
<protein>
    <recommendedName>
        <fullName evidence="8">Riboflavin transporter</fullName>
    </recommendedName>
</protein>
<dbReference type="PANTHER" id="PTHR38438">
    <property type="entry name" value="RIBOFLAVIN TRANSPORTER RIBU"/>
    <property type="match status" value="1"/>
</dbReference>
<dbReference type="PANTHER" id="PTHR38438:SF1">
    <property type="entry name" value="RIBOFLAVIN TRANSPORTER RIBU"/>
    <property type="match status" value="1"/>
</dbReference>
<dbReference type="Gene3D" id="1.10.1760.20">
    <property type="match status" value="1"/>
</dbReference>
<evidence type="ECO:0000256" key="7">
    <source>
        <dbReference type="ARBA" id="ARBA00023136"/>
    </source>
</evidence>
<evidence type="ECO:0000256" key="6">
    <source>
        <dbReference type="ARBA" id="ARBA00022989"/>
    </source>
</evidence>
<sequence length="200" mass="21706">MNQQTKTFRLVSYAILGAMGTAFMFISFPIPFLPANFLSLDFSEIPVLLAAILFSPVAGIAVAGVKIALYTLFMGAGDPIGMVTNFMASLAFVLPIAYIYRRFRTTKSLVLGIGVGTVSLTVILSVLNYFIFLPAYVWLVGMDLSSGMMLTMVLGGILPFNLIKGIVVGAVFVPVFLKLYPLLKKQRVGATLKKPTVHEQ</sequence>
<name>A0ABS2PGK1_9BACL</name>
<feature type="transmembrane region" description="Helical" evidence="9">
    <location>
        <begin position="45"/>
        <end position="73"/>
    </location>
</feature>
<dbReference type="Proteomes" id="UP000741863">
    <property type="component" value="Unassembled WGS sequence"/>
</dbReference>
<evidence type="ECO:0000256" key="1">
    <source>
        <dbReference type="ARBA" id="ARBA00004651"/>
    </source>
</evidence>
<comment type="function">
    <text evidence="8">Probably a riboflavin-binding protein that interacts with the energy-coupling factor (ECF) ABC-transporter complex.</text>
</comment>
<feature type="transmembrane region" description="Helical" evidence="9">
    <location>
        <begin position="109"/>
        <end position="132"/>
    </location>
</feature>
<comment type="similarity">
    <text evidence="2 8">Belongs to the prokaryotic riboflavin transporter (P-RFT) (TC 2.A.87) family.</text>
</comment>
<keyword evidence="11" id="KW-1185">Reference proteome</keyword>
<feature type="transmembrane region" description="Helical" evidence="9">
    <location>
        <begin position="79"/>
        <end position="100"/>
    </location>
</feature>
<dbReference type="Pfam" id="PF12822">
    <property type="entry name" value="ECF_trnsprt"/>
    <property type="match status" value="1"/>
</dbReference>
<keyword evidence="5 9" id="KW-0812">Transmembrane</keyword>
<reference evidence="10 11" key="1">
    <citation type="submission" date="2021-01" db="EMBL/GenBank/DDBJ databases">
        <title>Genomic Encyclopedia of Type Strains, Phase IV (KMG-IV): sequencing the most valuable type-strain genomes for metagenomic binning, comparative biology and taxonomic classification.</title>
        <authorList>
            <person name="Goeker M."/>
        </authorList>
    </citation>
    <scope>NUCLEOTIDE SEQUENCE [LARGE SCALE GENOMIC DNA]</scope>
    <source>
        <strain evidence="10 11">DSM 25540</strain>
    </source>
</reference>